<accession>A0ABQ8IM38</accession>
<comment type="caution">
    <text evidence="2">The sequence shown here is derived from an EMBL/GenBank/DDBJ whole genome shotgun (WGS) entry which is preliminary data.</text>
</comment>
<proteinExistence type="predicted"/>
<dbReference type="Proteomes" id="UP000827721">
    <property type="component" value="Unassembled WGS sequence"/>
</dbReference>
<feature type="compositionally biased region" description="Basic residues" evidence="1">
    <location>
        <begin position="53"/>
        <end position="62"/>
    </location>
</feature>
<feature type="region of interest" description="Disordered" evidence="1">
    <location>
        <begin position="53"/>
        <end position="82"/>
    </location>
</feature>
<reference evidence="2 3" key="1">
    <citation type="submission" date="2021-02" db="EMBL/GenBank/DDBJ databases">
        <title>Plant Genome Project.</title>
        <authorList>
            <person name="Zhang R.-G."/>
        </authorList>
    </citation>
    <scope>NUCLEOTIDE SEQUENCE [LARGE SCALE GENOMIC DNA]</scope>
    <source>
        <tissue evidence="2">Leaves</tissue>
    </source>
</reference>
<dbReference type="EMBL" id="JAFEMO010000001">
    <property type="protein sequence ID" value="KAH7577743.1"/>
    <property type="molecule type" value="Genomic_DNA"/>
</dbReference>
<evidence type="ECO:0000313" key="3">
    <source>
        <dbReference type="Proteomes" id="UP000827721"/>
    </source>
</evidence>
<feature type="region of interest" description="Disordered" evidence="1">
    <location>
        <begin position="1"/>
        <end position="34"/>
    </location>
</feature>
<feature type="compositionally biased region" description="Basic and acidic residues" evidence="1">
    <location>
        <begin position="63"/>
        <end position="82"/>
    </location>
</feature>
<organism evidence="2 3">
    <name type="scientific">Xanthoceras sorbifolium</name>
    <dbReference type="NCBI Taxonomy" id="99658"/>
    <lineage>
        <taxon>Eukaryota</taxon>
        <taxon>Viridiplantae</taxon>
        <taxon>Streptophyta</taxon>
        <taxon>Embryophyta</taxon>
        <taxon>Tracheophyta</taxon>
        <taxon>Spermatophyta</taxon>
        <taxon>Magnoliopsida</taxon>
        <taxon>eudicotyledons</taxon>
        <taxon>Gunneridae</taxon>
        <taxon>Pentapetalae</taxon>
        <taxon>rosids</taxon>
        <taxon>malvids</taxon>
        <taxon>Sapindales</taxon>
        <taxon>Sapindaceae</taxon>
        <taxon>Xanthoceroideae</taxon>
        <taxon>Xanthoceras</taxon>
    </lineage>
</organism>
<keyword evidence="3" id="KW-1185">Reference proteome</keyword>
<sequence length="603" mass="68781">MKRKFSRTNPIDPSPIRTSFRSSENQCNAAKGDESKTSEYAFFKKLKTDASHRFHYRSPHQSKLRDSPRERSSGIKNGSKDLRLPVEDVTHVNRGVFLSPVVEVDLKRASTTFGDICSTRRSMEEYNRTLRPKGTQTQHQDLFSTKRQKLRQWVADISFPGIEELCSKGYDFVSVLLSRLFPESIEDNSFKIPKSAQVLSDAKPKFLASPSSNINSKHLHKMSTGNLMDVECDSYLDNYSSACWLGRSRERTLSNFDSPTSHAHNTFLEYNLREPSCEIGGERNAIAWIESDSTFSFPFEKYGYYSSAHLRDPDDFPYPDGSIFQRKEDALLLGWDSENVTNERTSSAISQNTEFITYPVSSTSWGDNHVWSLDDGFGRFGASGLCASPLVCKHPSSFYSLPPPDLTSYFKDEIGRHYIEDEEDIAADLNHCPLALSRRPSYLSLTENSDHETTFNASMSFLSPGNHHWFKSKFPSERHRDHETEALLSSKLDFDLGRKYLSICDSSSKHYASVYPATAFPGKEHVSSRFLNIDKYEDCLDSFSHRGDPHHFSNDIVNIQDWSSFYFQVSLDRKKACPLLLNKSNWEVSEGETYHADSEAKYI</sequence>
<gene>
    <name evidence="2" type="ORF">JRO89_XS01G0293400</name>
</gene>
<name>A0ABQ8IM38_9ROSI</name>
<evidence type="ECO:0000256" key="1">
    <source>
        <dbReference type="SAM" id="MobiDB-lite"/>
    </source>
</evidence>
<protein>
    <submittedName>
        <fullName evidence="2">Uncharacterized protein</fullName>
    </submittedName>
</protein>
<feature type="compositionally biased region" description="Polar residues" evidence="1">
    <location>
        <begin position="7"/>
        <end position="28"/>
    </location>
</feature>
<evidence type="ECO:0000313" key="2">
    <source>
        <dbReference type="EMBL" id="KAH7577743.1"/>
    </source>
</evidence>